<sequence length="337" mass="37110">MATKKLLNISIIISQEKKDIVYLTHINLFVTTCPNSSCTYILSWYNRSSTSMAVQNSSLSKLQSLNGIFAIYKKQGPTSADVLNTLKKALLKEAGVANPNPRKRKKQPLKIGHGGTLDSNAYGVLVVGIGEGTKMLTTMLAGSKKYRAVAEFGKATDTLDVTGNVVEEKSYDHITKEAFEEKLKQFTGEIMQVPPLYSALKKDGQRMSVLLKQGQEVEAKPARPVTVYSLSLQDFSPPYFTIDVECGGGFYVRSLVDDLAKALSSCAHIKELTRTKQGQFTLEEHALKEDRWTWTDISQALQPCPKPAGQQKNAKKAKSKHKPTSSESEGDNGDQND</sequence>
<dbReference type="AlphaFoldDB" id="A0A673N9A0"/>
<dbReference type="GO" id="GO:0006397">
    <property type="term" value="P:mRNA processing"/>
    <property type="evidence" value="ECO:0007669"/>
    <property type="project" value="UniProtKB-KW"/>
</dbReference>
<comment type="catalytic activity">
    <reaction evidence="13">
        <text>uridine(55) in tRNA = pseudouridine(55) in tRNA</text>
        <dbReference type="Rhea" id="RHEA:42532"/>
        <dbReference type="Rhea" id="RHEA-COMP:10101"/>
        <dbReference type="Rhea" id="RHEA-COMP:10102"/>
        <dbReference type="ChEBI" id="CHEBI:65314"/>
        <dbReference type="ChEBI" id="CHEBI:65315"/>
        <dbReference type="EC" id="5.4.99.25"/>
    </reaction>
    <physiologicalReaction direction="left-to-right" evidence="13">
        <dbReference type="Rhea" id="RHEA:42533"/>
    </physiologicalReaction>
</comment>
<dbReference type="PANTHER" id="PTHR13767">
    <property type="entry name" value="TRNA-PSEUDOURIDINE SYNTHASE"/>
    <property type="match status" value="1"/>
</dbReference>
<dbReference type="SUPFAM" id="SSF55120">
    <property type="entry name" value="Pseudouridine synthase"/>
    <property type="match status" value="1"/>
</dbReference>
<evidence type="ECO:0000256" key="11">
    <source>
        <dbReference type="ARBA" id="ARBA00023242"/>
    </source>
</evidence>
<accession>A0A673N9A0</accession>
<evidence type="ECO:0000256" key="16">
    <source>
        <dbReference type="ARBA" id="ARBA00079278"/>
    </source>
</evidence>
<evidence type="ECO:0000256" key="14">
    <source>
        <dbReference type="ARBA" id="ARBA00059404"/>
    </source>
</evidence>
<evidence type="ECO:0000256" key="13">
    <source>
        <dbReference type="ARBA" id="ARBA00051710"/>
    </source>
</evidence>
<keyword evidence="11" id="KW-0539">Nucleus</keyword>
<evidence type="ECO:0000313" key="21">
    <source>
        <dbReference type="Proteomes" id="UP000472270"/>
    </source>
</evidence>
<evidence type="ECO:0000256" key="4">
    <source>
        <dbReference type="ARBA" id="ARBA00008999"/>
    </source>
</evidence>
<feature type="domain" description="Pseudouridine synthase II N-terminal" evidence="19">
    <location>
        <begin position="104"/>
        <end position="252"/>
    </location>
</feature>
<evidence type="ECO:0000256" key="6">
    <source>
        <dbReference type="ARBA" id="ARBA00022490"/>
    </source>
</evidence>
<keyword evidence="21" id="KW-1185">Reference proteome</keyword>
<keyword evidence="9" id="KW-0007">Acetylation</keyword>
<dbReference type="Gene3D" id="3.30.2350.10">
    <property type="entry name" value="Pseudouridine synthase"/>
    <property type="match status" value="1"/>
</dbReference>
<evidence type="ECO:0000259" key="19">
    <source>
        <dbReference type="Pfam" id="PF01509"/>
    </source>
</evidence>
<protein>
    <recommendedName>
        <fullName evidence="15">Pseudouridylate synthase TRUB1</fullName>
        <ecNumber evidence="5">5.4.99.25</ecNumber>
    </recommendedName>
    <alternativeName>
        <fullName evidence="16">TruB pseudouridine synthase homolog 1</fullName>
    </alternativeName>
    <alternativeName>
        <fullName evidence="17">tRNA pseudouridine 55 synthase TRUB1</fullName>
    </alternativeName>
</protein>
<dbReference type="GO" id="GO:0005634">
    <property type="term" value="C:nucleus"/>
    <property type="evidence" value="ECO:0007669"/>
    <property type="project" value="UniProtKB-SubCell"/>
</dbReference>
<evidence type="ECO:0000256" key="12">
    <source>
        <dbReference type="ARBA" id="ARBA00036943"/>
    </source>
</evidence>
<reference evidence="20" key="2">
    <citation type="submission" date="2025-09" db="UniProtKB">
        <authorList>
            <consortium name="Ensembl"/>
        </authorList>
    </citation>
    <scope>IDENTIFICATION</scope>
</reference>
<dbReference type="Proteomes" id="UP000472270">
    <property type="component" value="Unassembled WGS sequence"/>
</dbReference>
<evidence type="ECO:0000256" key="5">
    <source>
        <dbReference type="ARBA" id="ARBA00012787"/>
    </source>
</evidence>
<organism evidence="20 21">
    <name type="scientific">Sinocyclocheilus rhinocerous</name>
    <dbReference type="NCBI Taxonomy" id="307959"/>
    <lineage>
        <taxon>Eukaryota</taxon>
        <taxon>Metazoa</taxon>
        <taxon>Chordata</taxon>
        <taxon>Craniata</taxon>
        <taxon>Vertebrata</taxon>
        <taxon>Euteleostomi</taxon>
        <taxon>Actinopterygii</taxon>
        <taxon>Neopterygii</taxon>
        <taxon>Teleostei</taxon>
        <taxon>Ostariophysi</taxon>
        <taxon>Cypriniformes</taxon>
        <taxon>Cyprinidae</taxon>
        <taxon>Cyprininae</taxon>
        <taxon>Sinocyclocheilus</taxon>
    </lineage>
</organism>
<dbReference type="GO" id="GO:0160148">
    <property type="term" value="F:tRNA pseudouridine(55) synthase activity"/>
    <property type="evidence" value="ECO:0007669"/>
    <property type="project" value="UniProtKB-EC"/>
</dbReference>
<dbReference type="GO" id="GO:0003723">
    <property type="term" value="F:RNA binding"/>
    <property type="evidence" value="ECO:0007669"/>
    <property type="project" value="InterPro"/>
</dbReference>
<evidence type="ECO:0000256" key="1">
    <source>
        <dbReference type="ARBA" id="ARBA00001166"/>
    </source>
</evidence>
<dbReference type="GO" id="GO:1990481">
    <property type="term" value="P:mRNA pseudouridine synthesis"/>
    <property type="evidence" value="ECO:0007669"/>
    <property type="project" value="TreeGrafter"/>
</dbReference>
<evidence type="ECO:0000313" key="20">
    <source>
        <dbReference type="Ensembl" id="ENSSRHP00000097261.1"/>
    </source>
</evidence>
<feature type="region of interest" description="Disordered" evidence="18">
    <location>
        <begin position="298"/>
        <end position="337"/>
    </location>
</feature>
<dbReference type="FunFam" id="3.30.2350.10:FF:000013">
    <property type="entry name" value="TruB pseudouridine synthase family member 1"/>
    <property type="match status" value="1"/>
</dbReference>
<dbReference type="HAMAP" id="MF_01080">
    <property type="entry name" value="TruB_bact"/>
    <property type="match status" value="1"/>
</dbReference>
<dbReference type="NCBIfam" id="TIGR00431">
    <property type="entry name" value="TruB"/>
    <property type="match status" value="1"/>
</dbReference>
<comment type="function">
    <text evidence="14">Pseudouridine synthase that catalyzes pseudouridylation of mRNAs and tRNAs. Mediates pseudouridylation of mRNAs with the consensus sequence 5'-GUUCNANNC-3', harboring a stem-loop structure. Constitutes the major pseudouridine synthase acting on mRNAs. Also catalyzes pseudouridylation of some tRNAs, including synthesis of pseudouridine(55) from uracil-55, in the psi GC loop of a subset of tRNAs. Promotes the processing of pri-let-7 microRNAs (pri-miRNAs) independently of its RNA pseudouridylate synthase activity. Acts by binding to the stem-loop structure on pri-let-7, preventing LIN28-binding (LIN28A and/or LIN28B), thereby enhancing the interaction between pri-let-7 and the microprocessor DGCR8, which mediates miRNA maturation.</text>
</comment>
<dbReference type="GO" id="GO:0005829">
    <property type="term" value="C:cytosol"/>
    <property type="evidence" value="ECO:0007669"/>
    <property type="project" value="UniProtKB-SubCell"/>
</dbReference>
<keyword evidence="7" id="KW-0507">mRNA processing</keyword>
<reference evidence="20" key="1">
    <citation type="submission" date="2025-08" db="UniProtKB">
        <authorList>
            <consortium name="Ensembl"/>
        </authorList>
    </citation>
    <scope>IDENTIFICATION</scope>
</reference>
<evidence type="ECO:0000256" key="8">
    <source>
        <dbReference type="ARBA" id="ARBA00022694"/>
    </source>
</evidence>
<dbReference type="GO" id="GO:0006400">
    <property type="term" value="P:tRNA modification"/>
    <property type="evidence" value="ECO:0007669"/>
    <property type="project" value="TreeGrafter"/>
</dbReference>
<evidence type="ECO:0000256" key="18">
    <source>
        <dbReference type="SAM" id="MobiDB-lite"/>
    </source>
</evidence>
<proteinExistence type="inferred from homology"/>
<feature type="compositionally biased region" description="Basic residues" evidence="18">
    <location>
        <begin position="313"/>
        <end position="323"/>
    </location>
</feature>
<keyword evidence="6" id="KW-0963">Cytoplasm</keyword>
<keyword evidence="8" id="KW-0819">tRNA processing</keyword>
<comment type="subcellular location">
    <subcellularLocation>
        <location evidence="3">Cytoplasm</location>
        <location evidence="3">Cytosol</location>
    </subcellularLocation>
    <subcellularLocation>
        <location evidence="2">Nucleus</location>
    </subcellularLocation>
</comment>
<evidence type="ECO:0000256" key="7">
    <source>
        <dbReference type="ARBA" id="ARBA00022664"/>
    </source>
</evidence>
<dbReference type="EC" id="5.4.99.25" evidence="5"/>
<dbReference type="InterPro" id="IPR002501">
    <property type="entry name" value="PsdUridine_synth_N"/>
</dbReference>
<dbReference type="InterPro" id="IPR014780">
    <property type="entry name" value="tRNA_psdUridine_synth_TruB"/>
</dbReference>
<dbReference type="InterPro" id="IPR020103">
    <property type="entry name" value="PsdUridine_synth_cat_dom_sf"/>
</dbReference>
<evidence type="ECO:0000256" key="15">
    <source>
        <dbReference type="ARBA" id="ARBA00067538"/>
    </source>
</evidence>
<dbReference type="Ensembl" id="ENSSRHT00000099902.1">
    <property type="protein sequence ID" value="ENSSRHP00000097261.1"/>
    <property type="gene ID" value="ENSSRHG00000047784.1"/>
</dbReference>
<evidence type="ECO:0000256" key="17">
    <source>
        <dbReference type="ARBA" id="ARBA00079906"/>
    </source>
</evidence>
<evidence type="ECO:0000256" key="3">
    <source>
        <dbReference type="ARBA" id="ARBA00004514"/>
    </source>
</evidence>
<evidence type="ECO:0000256" key="10">
    <source>
        <dbReference type="ARBA" id="ARBA00023235"/>
    </source>
</evidence>
<comment type="similarity">
    <text evidence="4">Belongs to the pseudouridine synthase TruB family.</text>
</comment>
<feature type="compositionally biased region" description="Acidic residues" evidence="18">
    <location>
        <begin position="328"/>
        <end position="337"/>
    </location>
</feature>
<comment type="catalytic activity">
    <reaction evidence="12">
        <text>a uridine in tRNA = a pseudouridine in tRNA</text>
        <dbReference type="Rhea" id="RHEA:54572"/>
        <dbReference type="Rhea" id="RHEA-COMP:13339"/>
        <dbReference type="Rhea" id="RHEA-COMP:13934"/>
        <dbReference type="ChEBI" id="CHEBI:65314"/>
        <dbReference type="ChEBI" id="CHEBI:65315"/>
    </reaction>
</comment>
<gene>
    <name evidence="20" type="primary">trub1</name>
</gene>
<evidence type="ECO:0000256" key="9">
    <source>
        <dbReference type="ARBA" id="ARBA00022990"/>
    </source>
</evidence>
<name>A0A673N9A0_9TELE</name>
<keyword evidence="10" id="KW-0413">Isomerase</keyword>
<dbReference type="PANTHER" id="PTHR13767:SF2">
    <property type="entry name" value="PSEUDOURIDYLATE SYNTHASE TRUB1"/>
    <property type="match status" value="1"/>
</dbReference>
<comment type="catalytic activity">
    <reaction evidence="1">
        <text>a uridine in mRNA = a pseudouridine in mRNA</text>
        <dbReference type="Rhea" id="RHEA:56644"/>
        <dbReference type="Rhea" id="RHEA-COMP:14658"/>
        <dbReference type="Rhea" id="RHEA-COMP:14659"/>
        <dbReference type="ChEBI" id="CHEBI:65314"/>
        <dbReference type="ChEBI" id="CHEBI:65315"/>
    </reaction>
</comment>
<dbReference type="Pfam" id="PF01509">
    <property type="entry name" value="TruB_N"/>
    <property type="match status" value="1"/>
</dbReference>
<evidence type="ECO:0000256" key="2">
    <source>
        <dbReference type="ARBA" id="ARBA00004123"/>
    </source>
</evidence>